<reference evidence="1" key="1">
    <citation type="submission" date="2024-09" db="EMBL/GenBank/DDBJ databases">
        <title>Draft Genome Sequences of Neofusicoccum parvum.</title>
        <authorList>
            <person name="Ashida A."/>
            <person name="Camagna M."/>
            <person name="Tanaka A."/>
            <person name="Takemoto D."/>
        </authorList>
    </citation>
    <scope>NUCLEOTIDE SEQUENCE</scope>
    <source>
        <strain evidence="1">PPO83</strain>
    </source>
</reference>
<evidence type="ECO:0000313" key="2">
    <source>
        <dbReference type="Proteomes" id="UP001165186"/>
    </source>
</evidence>
<dbReference type="Proteomes" id="UP001165186">
    <property type="component" value="Unassembled WGS sequence"/>
</dbReference>
<gene>
    <name evidence="1" type="primary">g9839</name>
    <name evidence="1" type="ORF">NpPPO83_00009839</name>
</gene>
<name>A0ACB5SLF3_9PEZI</name>
<keyword evidence="2" id="KW-1185">Reference proteome</keyword>
<protein>
    <submittedName>
        <fullName evidence="1">Transferase</fullName>
    </submittedName>
</protein>
<evidence type="ECO:0000313" key="1">
    <source>
        <dbReference type="EMBL" id="GME47319.1"/>
    </source>
</evidence>
<keyword evidence="1" id="KW-0808">Transferase</keyword>
<proteinExistence type="predicted"/>
<comment type="caution">
    <text evidence="1">The sequence shown here is derived from an EMBL/GenBank/DDBJ whole genome shotgun (WGS) entry which is preliminary data.</text>
</comment>
<organism evidence="1 2">
    <name type="scientific">Neofusicoccum parvum</name>
    <dbReference type="NCBI Taxonomy" id="310453"/>
    <lineage>
        <taxon>Eukaryota</taxon>
        <taxon>Fungi</taxon>
        <taxon>Dikarya</taxon>
        <taxon>Ascomycota</taxon>
        <taxon>Pezizomycotina</taxon>
        <taxon>Dothideomycetes</taxon>
        <taxon>Dothideomycetes incertae sedis</taxon>
        <taxon>Botryosphaeriales</taxon>
        <taxon>Botryosphaeriaceae</taxon>
        <taxon>Neofusicoccum</taxon>
    </lineage>
</organism>
<dbReference type="EMBL" id="BSXG01000131">
    <property type="protein sequence ID" value="GME47319.1"/>
    <property type="molecule type" value="Genomic_DNA"/>
</dbReference>
<accession>A0ACB5SLF3</accession>
<sequence>MMFLRSSSPSNKISNLRAAKPFEANFDLTPADNIPPAINSRYIFVYDTREETGSPKAYRDELVSRLKKSLESFLRLPEDNVLAFPQLLGKVYVKPDNGRLFVQVKKSSSLPFVVSTHDKVTIESLRPDLGFPSQYLDPKIFATGIEAVPRPDSDGGWDTFQVQVTFITGGYVIMVNKHHYLLDATATGFLMKSWFARARLYTQDSNASPQLGIERDGQAKKVHDNTSLMMLKDVPAQDTSLEWTVKPGASPHIFGLQLPPPSVMFVAKALAFAKPKISTAIFRFAPAGLRALHAALQPQTPLRISTHDAVCALLWRATTRARLAAAKPKSPRPAASSFSLAVNGRAKLDPPLAPGYFGNAAFFSTARLDAPAVFEKADAASLATVAAAVREGLNAKTSDAFLRAQLELVAAQPRASDVVNAWSCYMGYDVLATSWEKSFGSVEDVDLKCGRFQRMRLPGGGQFDGLVCVLPAFGLRDQDRVGESGYPGGLEVAVDLFHAHMDVLKQDAELKQYATCLA</sequence>